<dbReference type="GeneID" id="36597325"/>
<dbReference type="OrthoDB" id="6133115at2759"/>
<accession>A0A2T4BJA4</accession>
<feature type="domain" description="C2H2-type" evidence="2">
    <location>
        <begin position="298"/>
        <end position="320"/>
    </location>
</feature>
<organism evidence="3 4">
    <name type="scientific">Trichoderma citrinoviride</name>
    <dbReference type="NCBI Taxonomy" id="58853"/>
    <lineage>
        <taxon>Eukaryota</taxon>
        <taxon>Fungi</taxon>
        <taxon>Dikarya</taxon>
        <taxon>Ascomycota</taxon>
        <taxon>Pezizomycotina</taxon>
        <taxon>Sordariomycetes</taxon>
        <taxon>Hypocreomycetidae</taxon>
        <taxon>Hypocreales</taxon>
        <taxon>Hypocreaceae</taxon>
        <taxon>Trichoderma</taxon>
    </lineage>
</organism>
<feature type="compositionally biased region" description="Basic and acidic residues" evidence="1">
    <location>
        <begin position="186"/>
        <end position="206"/>
    </location>
</feature>
<gene>
    <name evidence="3" type="ORF">BBK36DRAFT_1105883</name>
</gene>
<sequence length="398" mass="45308">LPSAVENCLDRFSLWAGNMGAFQTLVLSPAPLDLRLSSAQNLRKDVIQQMREIITAIQDLTTIILRKSPMRNTAVPPDIRADLVSFFGLDANVEIHDSALEEVDMLLQVISKCITSLFRLGTLIRKDPQSPLDQYQKLGNSQLAGRLSSAIAKRRRLFKYFSDNRLRRVPNSNSFVLVGSAPDKQTDKVMEVGESPSSERPKEGADRVSTTSASSRAKDHSVLKLSPIVDISNMTNEPFECPICFNPLSIQDERTWKKHTSCYLQPYICTIGGPDCDELFDHRDTWFEHELRKHRSQYRCTLCKQGGFSFQSVISHIAEHHGNFSESQLEFLRQGSRETPVAFDARDCPFCDRFPEIWASRSREREDGHNSETMVPFYDFKEHIAMHQERLAVMVLPQ</sequence>
<evidence type="ECO:0000259" key="2">
    <source>
        <dbReference type="SMART" id="SM00355"/>
    </source>
</evidence>
<evidence type="ECO:0000313" key="4">
    <source>
        <dbReference type="Proteomes" id="UP000241546"/>
    </source>
</evidence>
<dbReference type="RefSeq" id="XP_024752716.1">
    <property type="nucleotide sequence ID" value="XM_024889206.1"/>
</dbReference>
<dbReference type="InterPro" id="IPR058925">
    <property type="entry name" value="zf-C2H2_AcuF"/>
</dbReference>
<proteinExistence type="predicted"/>
<evidence type="ECO:0000313" key="3">
    <source>
        <dbReference type="EMBL" id="PTB69396.1"/>
    </source>
</evidence>
<dbReference type="InterPro" id="IPR013087">
    <property type="entry name" value="Znf_C2H2_type"/>
</dbReference>
<feature type="region of interest" description="Disordered" evidence="1">
    <location>
        <begin position="186"/>
        <end position="218"/>
    </location>
</feature>
<name>A0A2T4BJA4_9HYPO</name>
<feature type="domain" description="C2H2-type" evidence="2">
    <location>
        <begin position="267"/>
        <end position="294"/>
    </location>
</feature>
<dbReference type="Pfam" id="PF26082">
    <property type="entry name" value="zf-C2H2_AcuF"/>
    <property type="match status" value="1"/>
</dbReference>
<dbReference type="SMART" id="SM00355">
    <property type="entry name" value="ZnF_C2H2"/>
    <property type="match status" value="2"/>
</dbReference>
<feature type="non-terminal residue" evidence="3">
    <location>
        <position position="398"/>
    </location>
</feature>
<evidence type="ECO:0000256" key="1">
    <source>
        <dbReference type="SAM" id="MobiDB-lite"/>
    </source>
</evidence>
<dbReference type="PANTHER" id="PTHR35391:SF7">
    <property type="entry name" value="C2H2-TYPE DOMAIN-CONTAINING PROTEIN"/>
    <property type="match status" value="1"/>
</dbReference>
<dbReference type="AlphaFoldDB" id="A0A2T4BJA4"/>
<reference evidence="4" key="1">
    <citation type="submission" date="2016-07" db="EMBL/GenBank/DDBJ databases">
        <title>Multiple horizontal gene transfer events from other fungi enriched the ability of initially mycotrophic Trichoderma (Ascomycota) to feed on dead plant biomass.</title>
        <authorList>
            <consortium name="DOE Joint Genome Institute"/>
            <person name="Atanasova L."/>
            <person name="Chenthamara K."/>
            <person name="Zhang J."/>
            <person name="Grujic M."/>
            <person name="Henrissat B."/>
            <person name="Kuo A."/>
            <person name="Aerts A."/>
            <person name="Salamov A."/>
            <person name="Lipzen A."/>
            <person name="Labutti K."/>
            <person name="Barry K."/>
            <person name="Miao Y."/>
            <person name="Rahimi M.J."/>
            <person name="Shen Q."/>
            <person name="Grigoriev I.V."/>
            <person name="Kubicek C.P."/>
            <person name="Druzhinina I.S."/>
        </authorList>
    </citation>
    <scope>NUCLEOTIDE SEQUENCE [LARGE SCALE GENOMIC DNA]</scope>
    <source>
        <strain evidence="4">TUCIM 6016</strain>
    </source>
</reference>
<dbReference type="EMBL" id="KZ680208">
    <property type="protein sequence ID" value="PTB69396.1"/>
    <property type="molecule type" value="Genomic_DNA"/>
</dbReference>
<keyword evidence="4" id="KW-1185">Reference proteome</keyword>
<dbReference type="PANTHER" id="PTHR35391">
    <property type="entry name" value="C2H2-TYPE DOMAIN-CONTAINING PROTEIN-RELATED"/>
    <property type="match status" value="1"/>
</dbReference>
<dbReference type="Proteomes" id="UP000241546">
    <property type="component" value="Unassembled WGS sequence"/>
</dbReference>
<protein>
    <recommendedName>
        <fullName evidence="2">C2H2-type domain-containing protein</fullName>
    </recommendedName>
</protein>
<feature type="non-terminal residue" evidence="3">
    <location>
        <position position="1"/>
    </location>
</feature>